<evidence type="ECO:0000313" key="12">
    <source>
        <dbReference type="Proteomes" id="UP001164718"/>
    </source>
</evidence>
<comment type="activity regulation">
    <text evidence="10">Na(+) is not transported, but it plays an essential structural role and its presence is essential for fluoride channel function.</text>
</comment>
<feature type="transmembrane region" description="Helical" evidence="10">
    <location>
        <begin position="93"/>
        <end position="112"/>
    </location>
</feature>
<evidence type="ECO:0000256" key="10">
    <source>
        <dbReference type="HAMAP-Rule" id="MF_00454"/>
    </source>
</evidence>
<dbReference type="HAMAP" id="MF_00454">
    <property type="entry name" value="FluC"/>
    <property type="match status" value="1"/>
</dbReference>
<comment type="catalytic activity">
    <reaction evidence="8">
        <text>fluoride(in) = fluoride(out)</text>
        <dbReference type="Rhea" id="RHEA:76159"/>
        <dbReference type="ChEBI" id="CHEBI:17051"/>
    </reaction>
    <physiologicalReaction direction="left-to-right" evidence="8">
        <dbReference type="Rhea" id="RHEA:76160"/>
    </physiologicalReaction>
</comment>
<keyword evidence="3 10" id="KW-0812">Transmembrane</keyword>
<sequence length="130" mass="14115">MWLYVGIGGSLGALTRYGVSLLFSPFQFNGFPIATFSVNILGSFLLGLTLGYVQNNELKNRRLYTGLTAGFLGSFTTFSTFSVETVQFIESGMFLMSVAYMVGSVVFGWMLASSGTKLGKRMWQVGKGLG</sequence>
<comment type="subcellular location">
    <subcellularLocation>
        <location evidence="1 10">Cell membrane</location>
        <topology evidence="1 10">Multi-pass membrane protein</topology>
    </subcellularLocation>
</comment>
<evidence type="ECO:0000256" key="6">
    <source>
        <dbReference type="ARBA" id="ARBA00023303"/>
    </source>
</evidence>
<dbReference type="GO" id="GO:0046872">
    <property type="term" value="F:metal ion binding"/>
    <property type="evidence" value="ECO:0007669"/>
    <property type="project" value="UniProtKB-KW"/>
</dbReference>
<evidence type="ECO:0000256" key="4">
    <source>
        <dbReference type="ARBA" id="ARBA00022989"/>
    </source>
</evidence>
<dbReference type="EMBL" id="CP106878">
    <property type="protein sequence ID" value="WAA11040.1"/>
    <property type="molecule type" value="Genomic_DNA"/>
</dbReference>
<keyword evidence="10" id="KW-0479">Metal-binding</keyword>
<keyword evidence="4 10" id="KW-1133">Transmembrane helix</keyword>
<dbReference type="GO" id="GO:0005886">
    <property type="term" value="C:plasma membrane"/>
    <property type="evidence" value="ECO:0007669"/>
    <property type="project" value="UniProtKB-SubCell"/>
</dbReference>
<dbReference type="KEGG" id="faf:OE104_06970"/>
<dbReference type="GO" id="GO:0140114">
    <property type="term" value="P:cellular detoxification of fluoride"/>
    <property type="evidence" value="ECO:0007669"/>
    <property type="project" value="UniProtKB-UniRule"/>
</dbReference>
<accession>A0A9E8RVU3</accession>
<evidence type="ECO:0000256" key="9">
    <source>
        <dbReference type="ARBA" id="ARBA00049940"/>
    </source>
</evidence>
<evidence type="ECO:0000256" key="8">
    <source>
        <dbReference type="ARBA" id="ARBA00035585"/>
    </source>
</evidence>
<protein>
    <recommendedName>
        <fullName evidence="10">Fluoride-specific ion channel FluC</fullName>
    </recommendedName>
</protein>
<comment type="function">
    <text evidence="9 10">Fluoride-specific ion channel. Important for reducing fluoride concentration in the cell, thus reducing its toxicity.</text>
</comment>
<dbReference type="Proteomes" id="UP001164718">
    <property type="component" value="Chromosome"/>
</dbReference>
<evidence type="ECO:0000256" key="1">
    <source>
        <dbReference type="ARBA" id="ARBA00004651"/>
    </source>
</evidence>
<dbReference type="Pfam" id="PF02537">
    <property type="entry name" value="CRCB"/>
    <property type="match status" value="1"/>
</dbReference>
<feature type="binding site" evidence="10">
    <location>
        <position position="76"/>
    </location>
    <ligand>
        <name>Na(+)</name>
        <dbReference type="ChEBI" id="CHEBI:29101"/>
        <note>structural</note>
    </ligand>
</feature>
<dbReference type="AlphaFoldDB" id="A0A9E8RVU3"/>
<feature type="binding site" evidence="10">
    <location>
        <position position="73"/>
    </location>
    <ligand>
        <name>Na(+)</name>
        <dbReference type="ChEBI" id="CHEBI:29101"/>
        <note>structural</note>
    </ligand>
</feature>
<name>A0A9E8RVU3_9BACI</name>
<keyword evidence="2 10" id="KW-1003">Cell membrane</keyword>
<reference evidence="11" key="1">
    <citation type="submission" date="2022-09" db="EMBL/GenBank/DDBJ databases">
        <title>Complete Genomes of Fervidibacillus albus and Fervidibacillus halotolerans isolated from tidal flat sediments.</title>
        <authorList>
            <person name="Kwon K.K."/>
            <person name="Yang S.-H."/>
            <person name="Park M.J."/>
            <person name="Oh H.-M."/>
        </authorList>
    </citation>
    <scope>NUCLEOTIDE SEQUENCE</scope>
    <source>
        <strain evidence="11">MEBiC13591</strain>
    </source>
</reference>
<dbReference type="RefSeq" id="WP_275418857.1">
    <property type="nucleotide sequence ID" value="NZ_CP106878.1"/>
</dbReference>
<keyword evidence="10" id="KW-0406">Ion transport</keyword>
<proteinExistence type="inferred from homology"/>
<dbReference type="NCBIfam" id="TIGR00494">
    <property type="entry name" value="crcB"/>
    <property type="match status" value="1"/>
</dbReference>
<keyword evidence="10" id="KW-0915">Sodium</keyword>
<feature type="transmembrane region" description="Helical" evidence="10">
    <location>
        <begin position="31"/>
        <end position="51"/>
    </location>
</feature>
<dbReference type="PANTHER" id="PTHR28259">
    <property type="entry name" value="FLUORIDE EXPORT PROTEIN 1-RELATED"/>
    <property type="match status" value="1"/>
</dbReference>
<evidence type="ECO:0000256" key="5">
    <source>
        <dbReference type="ARBA" id="ARBA00023136"/>
    </source>
</evidence>
<dbReference type="GO" id="GO:0062054">
    <property type="term" value="F:fluoride channel activity"/>
    <property type="evidence" value="ECO:0007669"/>
    <property type="project" value="UniProtKB-UniRule"/>
</dbReference>
<dbReference type="PANTHER" id="PTHR28259:SF1">
    <property type="entry name" value="FLUORIDE EXPORT PROTEIN 1-RELATED"/>
    <property type="match status" value="1"/>
</dbReference>
<dbReference type="InterPro" id="IPR003691">
    <property type="entry name" value="FluC"/>
</dbReference>
<evidence type="ECO:0000313" key="11">
    <source>
        <dbReference type="EMBL" id="WAA11040.1"/>
    </source>
</evidence>
<evidence type="ECO:0000256" key="7">
    <source>
        <dbReference type="ARBA" id="ARBA00035120"/>
    </source>
</evidence>
<feature type="transmembrane region" description="Helical" evidence="10">
    <location>
        <begin position="63"/>
        <end position="81"/>
    </location>
</feature>
<evidence type="ECO:0000256" key="2">
    <source>
        <dbReference type="ARBA" id="ARBA00022475"/>
    </source>
</evidence>
<gene>
    <name evidence="10 11" type="primary">crcB</name>
    <name evidence="10" type="synonym">fluC</name>
    <name evidence="11" type="ORF">OE104_06970</name>
</gene>
<comment type="similarity">
    <text evidence="7 10">Belongs to the fluoride channel Fluc/FEX (TC 1.A.43) family.</text>
</comment>
<keyword evidence="6 10" id="KW-0407">Ion channel</keyword>
<organism evidence="11 12">
    <name type="scientific">Fervidibacillus albus</name>
    <dbReference type="NCBI Taxonomy" id="2980026"/>
    <lineage>
        <taxon>Bacteria</taxon>
        <taxon>Bacillati</taxon>
        <taxon>Bacillota</taxon>
        <taxon>Bacilli</taxon>
        <taxon>Bacillales</taxon>
        <taxon>Bacillaceae</taxon>
        <taxon>Fervidibacillus</taxon>
    </lineage>
</organism>
<keyword evidence="12" id="KW-1185">Reference proteome</keyword>
<evidence type="ECO:0000256" key="3">
    <source>
        <dbReference type="ARBA" id="ARBA00022692"/>
    </source>
</evidence>
<keyword evidence="10" id="KW-0813">Transport</keyword>
<keyword evidence="5 10" id="KW-0472">Membrane</keyword>